<sequence length="342" mass="37348">MQPPLKASSDRAAHLKRTSAAATAEARRLWRRVDLTRVAASWLDLLPRLLVVIAAAQLDAARTAEAYTAAALGQQDITKPTEGELDPWALVGTASDGRPLESLLMQPALTTLSALAAGTVRSRALGLGWTALDMICRTQVADAFRNADSVAGVNRRVTEYVRVLTPPSCSRCAILAGDGRAWNTAFRRHPGDDCISMPTTRDKGMDHRTDPMAYFESLSQAEQARIFTKAGAQAIRDGADIYAVVNARRRAAGMTGTVTNRLTRRGKDIRLDANQFAITGRRGRLRTVNVLGQDTYITLEGRPVRLPGGGSAPRMMPESIYAIARDQEHAIRLLRLHGYIWH</sequence>
<gene>
    <name evidence="1" type="ORF">B0I28_10997</name>
</gene>
<reference evidence="1 2" key="1">
    <citation type="submission" date="2018-03" db="EMBL/GenBank/DDBJ databases">
        <title>Genomic Encyclopedia of Type Strains, Phase III (KMG-III): the genomes of soil and plant-associated and newly described type strains.</title>
        <authorList>
            <person name="Whitman W."/>
        </authorList>
    </citation>
    <scope>NUCLEOTIDE SEQUENCE [LARGE SCALE GENOMIC DNA]</scope>
    <source>
        <strain evidence="1 2">CGMCC 4.7067</strain>
    </source>
</reference>
<dbReference type="AlphaFoldDB" id="A0A2T0UF23"/>
<accession>A0A2T0UF23</accession>
<dbReference type="RefSeq" id="WP_106365875.1">
    <property type="nucleotide sequence ID" value="NZ_PVTJ01000009.1"/>
</dbReference>
<dbReference type="OrthoDB" id="3267958at2"/>
<name>A0A2T0UF23_9ACTN</name>
<comment type="caution">
    <text evidence="1">The sequence shown here is derived from an EMBL/GenBank/DDBJ whole genome shotgun (WGS) entry which is preliminary data.</text>
</comment>
<keyword evidence="2" id="KW-1185">Reference proteome</keyword>
<dbReference type="EMBL" id="PVTJ01000009">
    <property type="protein sequence ID" value="PRY56448.1"/>
    <property type="molecule type" value="Genomic_DNA"/>
</dbReference>
<evidence type="ECO:0000313" key="2">
    <source>
        <dbReference type="Proteomes" id="UP000238176"/>
    </source>
</evidence>
<evidence type="ECO:0008006" key="3">
    <source>
        <dbReference type="Google" id="ProtNLM"/>
    </source>
</evidence>
<evidence type="ECO:0000313" key="1">
    <source>
        <dbReference type="EMBL" id="PRY56448.1"/>
    </source>
</evidence>
<organism evidence="1 2">
    <name type="scientific">Glycomyces artemisiae</name>
    <dbReference type="NCBI Taxonomy" id="1076443"/>
    <lineage>
        <taxon>Bacteria</taxon>
        <taxon>Bacillati</taxon>
        <taxon>Actinomycetota</taxon>
        <taxon>Actinomycetes</taxon>
        <taxon>Glycomycetales</taxon>
        <taxon>Glycomycetaceae</taxon>
        <taxon>Glycomyces</taxon>
    </lineage>
</organism>
<proteinExistence type="predicted"/>
<dbReference type="Proteomes" id="UP000238176">
    <property type="component" value="Unassembled WGS sequence"/>
</dbReference>
<protein>
    <recommendedName>
        <fullName evidence="3">Phage Mu protein F like protein</fullName>
    </recommendedName>
</protein>